<feature type="compositionally biased region" description="Basic and acidic residues" evidence="1">
    <location>
        <begin position="24"/>
        <end position="38"/>
    </location>
</feature>
<name>A0A2A6CQ97_PRIPA</name>
<protein>
    <submittedName>
        <fullName evidence="2">Uncharacterized protein</fullName>
    </submittedName>
</protein>
<accession>A0A8R1UVA0</accession>
<organism evidence="2 3">
    <name type="scientific">Pristionchus pacificus</name>
    <name type="common">Parasitic nematode worm</name>
    <dbReference type="NCBI Taxonomy" id="54126"/>
    <lineage>
        <taxon>Eukaryota</taxon>
        <taxon>Metazoa</taxon>
        <taxon>Ecdysozoa</taxon>
        <taxon>Nematoda</taxon>
        <taxon>Chromadorea</taxon>
        <taxon>Rhabditida</taxon>
        <taxon>Rhabditina</taxon>
        <taxon>Diplogasteromorpha</taxon>
        <taxon>Diplogasteroidea</taxon>
        <taxon>Neodiplogasteridae</taxon>
        <taxon>Pristionchus</taxon>
    </lineage>
</organism>
<feature type="region of interest" description="Disordered" evidence="1">
    <location>
        <begin position="59"/>
        <end position="93"/>
    </location>
</feature>
<evidence type="ECO:0000313" key="3">
    <source>
        <dbReference type="Proteomes" id="UP000005239"/>
    </source>
</evidence>
<gene>
    <name evidence="2" type="primary">WBGene00280064</name>
</gene>
<dbReference type="AlphaFoldDB" id="A0A2A6CQ97"/>
<accession>A0A2A6CQ97</accession>
<proteinExistence type="predicted"/>
<feature type="region of interest" description="Disordered" evidence="1">
    <location>
        <begin position="1"/>
        <end position="38"/>
    </location>
</feature>
<dbReference type="Proteomes" id="UP000005239">
    <property type="component" value="Unassembled WGS sequence"/>
</dbReference>
<reference evidence="2" key="2">
    <citation type="submission" date="2022-06" db="UniProtKB">
        <authorList>
            <consortium name="EnsemblMetazoa"/>
        </authorList>
    </citation>
    <scope>IDENTIFICATION</scope>
    <source>
        <strain evidence="2">PS312</strain>
    </source>
</reference>
<reference evidence="3" key="1">
    <citation type="journal article" date="2008" name="Nat. Genet.">
        <title>The Pristionchus pacificus genome provides a unique perspective on nematode lifestyle and parasitism.</title>
        <authorList>
            <person name="Dieterich C."/>
            <person name="Clifton S.W."/>
            <person name="Schuster L.N."/>
            <person name="Chinwalla A."/>
            <person name="Delehaunty K."/>
            <person name="Dinkelacker I."/>
            <person name="Fulton L."/>
            <person name="Fulton R."/>
            <person name="Godfrey J."/>
            <person name="Minx P."/>
            <person name="Mitreva M."/>
            <person name="Roeseler W."/>
            <person name="Tian H."/>
            <person name="Witte H."/>
            <person name="Yang S.P."/>
            <person name="Wilson R.K."/>
            <person name="Sommer R.J."/>
        </authorList>
    </citation>
    <scope>NUCLEOTIDE SEQUENCE [LARGE SCALE GENOMIC DNA]</scope>
    <source>
        <strain evidence="3">PS312</strain>
    </source>
</reference>
<evidence type="ECO:0000256" key="1">
    <source>
        <dbReference type="SAM" id="MobiDB-lite"/>
    </source>
</evidence>
<evidence type="ECO:0000313" key="2">
    <source>
        <dbReference type="EnsemblMetazoa" id="PPA41695.1"/>
    </source>
</evidence>
<sequence length="162" mass="18416">MSTRGKCSLRNPTRPDRPIGFGRPESDPTLHSQHREPESGFKLFELLEDKNPIEFEFTKKRLGGSDPATPSGQASEASVARPNVKNHYDHRHQHPREPQIRVFQRIDFFELCQLLLDSLVNGFILIHAEGDAIEGELCSCKKDVLSDGPVAYHESPRKQRVF</sequence>
<dbReference type="EnsemblMetazoa" id="PPA41695.1">
    <property type="protein sequence ID" value="PPA41695.1"/>
    <property type="gene ID" value="WBGene00280064"/>
</dbReference>
<keyword evidence="3" id="KW-1185">Reference proteome</keyword>